<sequence>MSELKLQKLIQLNQRLKEELDMPRIPVSEAALALRKYTESTTDPLVKGGGDNPFLKKPSVGCSLI</sequence>
<evidence type="ECO:0000313" key="3">
    <source>
        <dbReference type="EMBL" id="RKP21612.1"/>
    </source>
</evidence>
<gene>
    <name evidence="2" type="ORF">O9G_001625</name>
    <name evidence="3" type="ORF">ROZALSC1DRAFT_26983</name>
</gene>
<dbReference type="GO" id="GO:0007186">
    <property type="term" value="P:G protein-coupled receptor signaling pathway"/>
    <property type="evidence" value="ECO:0007669"/>
    <property type="project" value="InterPro"/>
</dbReference>
<accession>A0A075AXK4</accession>
<protein>
    <submittedName>
        <fullName evidence="3">G-protein gamma subunit</fullName>
    </submittedName>
</protein>
<dbReference type="Gene3D" id="4.10.260.10">
    <property type="entry name" value="Transducin (heterotrimeric G protein), gamma chain"/>
    <property type="match status" value="1"/>
</dbReference>
<dbReference type="OrthoDB" id="19232at2759"/>
<feature type="domain" description="G protein gamma" evidence="1">
    <location>
        <begin position="1"/>
        <end position="65"/>
    </location>
</feature>
<dbReference type="SMART" id="SM00224">
    <property type="entry name" value="GGL"/>
    <property type="match status" value="1"/>
</dbReference>
<dbReference type="EMBL" id="KE561068">
    <property type="protein sequence ID" value="EPZ33274.1"/>
    <property type="molecule type" value="Genomic_DNA"/>
</dbReference>
<dbReference type="HOGENOM" id="CLU_2850981_0_0_1"/>
<evidence type="ECO:0000313" key="2">
    <source>
        <dbReference type="EMBL" id="EPZ33274.1"/>
    </source>
</evidence>
<dbReference type="InterPro" id="IPR036284">
    <property type="entry name" value="GGL_sf"/>
</dbReference>
<dbReference type="Proteomes" id="UP000281549">
    <property type="component" value="Unassembled WGS sequence"/>
</dbReference>
<dbReference type="EMBL" id="ML004941">
    <property type="protein sequence ID" value="RKP21612.1"/>
    <property type="molecule type" value="Genomic_DNA"/>
</dbReference>
<reference evidence="5" key="2">
    <citation type="journal article" date="2018" name="Nat. Microbiol.">
        <title>Leveraging single-cell genomics to expand the fungal tree of life.</title>
        <authorList>
            <person name="Ahrendt S.R."/>
            <person name="Quandt C.A."/>
            <person name="Ciobanu D."/>
            <person name="Clum A."/>
            <person name="Salamov A."/>
            <person name="Andreopoulos B."/>
            <person name="Cheng J.F."/>
            <person name="Woyke T."/>
            <person name="Pelin A."/>
            <person name="Henrissat B."/>
            <person name="Reynolds N.K."/>
            <person name="Benny G.L."/>
            <person name="Smith M.E."/>
            <person name="James T.Y."/>
            <person name="Grigoriev I.V."/>
        </authorList>
    </citation>
    <scope>NUCLEOTIDE SEQUENCE [LARGE SCALE GENOMIC DNA]</scope>
    <source>
        <strain evidence="5">CSF55</strain>
    </source>
</reference>
<dbReference type="PROSITE" id="PS50058">
    <property type="entry name" value="G_PROTEIN_GAMMA"/>
    <property type="match status" value="1"/>
</dbReference>
<dbReference type="Pfam" id="PF00631">
    <property type="entry name" value="G-gamma"/>
    <property type="match status" value="1"/>
</dbReference>
<reference evidence="3" key="3">
    <citation type="submission" date="2018-08" db="EMBL/GenBank/DDBJ databases">
        <title>Leveraging single-cell genomics to expand the Fungal Tree of Life.</title>
        <authorList>
            <consortium name="DOE Joint Genome Institute"/>
            <person name="Ahrendt S.R."/>
            <person name="Quandt C.A."/>
            <person name="Ciobanu D."/>
            <person name="Clum A."/>
            <person name="Salamov A."/>
            <person name="Andreopoulos B."/>
            <person name="Cheng J.-F."/>
            <person name="Woyke T."/>
            <person name="Pelin A."/>
            <person name="Henrissat B."/>
            <person name="Reynolds N."/>
            <person name="Benny G.L."/>
            <person name="Smith M.E."/>
            <person name="James T.Y."/>
            <person name="Grigoriev I.V."/>
        </authorList>
    </citation>
    <scope>NUCLEOTIDE SEQUENCE</scope>
    <source>
        <strain evidence="3">CSF55</strain>
    </source>
</reference>
<proteinExistence type="predicted"/>
<organism evidence="2 4">
    <name type="scientific">Rozella allomycis (strain CSF55)</name>
    <dbReference type="NCBI Taxonomy" id="988480"/>
    <lineage>
        <taxon>Eukaryota</taxon>
        <taxon>Fungi</taxon>
        <taxon>Fungi incertae sedis</taxon>
        <taxon>Cryptomycota</taxon>
        <taxon>Cryptomycota incertae sedis</taxon>
        <taxon>Rozella</taxon>
    </lineage>
</organism>
<reference evidence="2 4" key="1">
    <citation type="journal article" date="2013" name="Curr. Biol.">
        <title>Shared signatures of parasitism and phylogenomics unite Cryptomycota and microsporidia.</title>
        <authorList>
            <person name="James T.Y."/>
            <person name="Pelin A."/>
            <person name="Bonen L."/>
            <person name="Ahrendt S."/>
            <person name="Sain D."/>
            <person name="Corradi N."/>
            <person name="Stajich J.E."/>
        </authorList>
    </citation>
    <scope>NUCLEOTIDE SEQUENCE [LARGE SCALE GENOMIC DNA]</scope>
    <source>
        <strain evidence="2 4">CSF55</strain>
        <strain evidence="2 4">CSF55</strain>
    </source>
</reference>
<dbReference type="SUPFAM" id="SSF48670">
    <property type="entry name" value="Transducin (heterotrimeric G protein), gamma chain"/>
    <property type="match status" value="1"/>
</dbReference>
<name>A0A075AXK4_ROZAC</name>
<dbReference type="InterPro" id="IPR015898">
    <property type="entry name" value="G-protein_gamma-like_dom"/>
</dbReference>
<evidence type="ECO:0000313" key="4">
    <source>
        <dbReference type="Proteomes" id="UP000030755"/>
    </source>
</evidence>
<evidence type="ECO:0000313" key="5">
    <source>
        <dbReference type="Proteomes" id="UP000281549"/>
    </source>
</evidence>
<dbReference type="Proteomes" id="UP000030755">
    <property type="component" value="Unassembled WGS sequence"/>
</dbReference>
<keyword evidence="4" id="KW-1185">Reference proteome</keyword>
<dbReference type="OMA" id="AGKCCTV"/>
<dbReference type="SMART" id="SM01224">
    <property type="entry name" value="G_gamma"/>
    <property type="match status" value="1"/>
</dbReference>
<dbReference type="AlphaFoldDB" id="A0A075AXK4"/>
<evidence type="ECO:0000259" key="1">
    <source>
        <dbReference type="PROSITE" id="PS50058"/>
    </source>
</evidence>